<dbReference type="Proteomes" id="UP000193749">
    <property type="component" value="Unassembled WGS sequence"/>
</dbReference>
<dbReference type="OrthoDB" id="6539313at2"/>
<dbReference type="InterPro" id="IPR014118">
    <property type="entry name" value="T4SS_TraV"/>
</dbReference>
<evidence type="ECO:0000313" key="1">
    <source>
        <dbReference type="EMBL" id="ORM89472.1"/>
    </source>
</evidence>
<comment type="caution">
    <text evidence="1">The sequence shown here is derived from an EMBL/GenBank/DDBJ whole genome shotgun (WGS) entry which is preliminary data.</text>
</comment>
<dbReference type="EMBL" id="MLJI01000002">
    <property type="protein sequence ID" value="ORM89472.1"/>
    <property type="molecule type" value="Genomic_DNA"/>
</dbReference>
<reference evidence="1 2" key="1">
    <citation type="journal article" date="2017" name="Antonie Van Leeuwenhoek">
        <title>Phylogenomic resolution of the bacterial genus Pantoea and its relationship with Erwinia and Tatumella.</title>
        <authorList>
            <person name="Palmer M."/>
            <person name="Steenkamp E.T."/>
            <person name="Coetzee M.P."/>
            <person name="Chan W.Y."/>
            <person name="van Zyl E."/>
            <person name="De Maayer P."/>
            <person name="Coutinho T.A."/>
            <person name="Blom J."/>
            <person name="Smits T.H."/>
            <person name="Duffy B."/>
            <person name="Venter S.N."/>
        </authorList>
    </citation>
    <scope>NUCLEOTIDE SEQUENCE [LARGE SCALE GENOMIC DNA]</scope>
    <source>
        <strain evidence="1 2">LMG 2657</strain>
    </source>
</reference>
<accession>A0A1X1EKX1</accession>
<keyword evidence="2" id="KW-1185">Reference proteome</keyword>
<organism evidence="1 2">
    <name type="scientific">Pantoea cypripedii</name>
    <name type="common">Pectobacterium cypripedii</name>
    <name type="synonym">Erwinia cypripedii</name>
    <dbReference type="NCBI Taxonomy" id="55209"/>
    <lineage>
        <taxon>Bacteria</taxon>
        <taxon>Pseudomonadati</taxon>
        <taxon>Pseudomonadota</taxon>
        <taxon>Gammaproteobacteria</taxon>
        <taxon>Enterobacterales</taxon>
        <taxon>Erwiniaceae</taxon>
        <taxon>Pantoea</taxon>
    </lineage>
</organism>
<dbReference type="AlphaFoldDB" id="A0A1X1EKX1"/>
<dbReference type="RefSeq" id="WP_084879185.1">
    <property type="nucleotide sequence ID" value="NZ_JAGGMY010000002.1"/>
</dbReference>
<dbReference type="STRING" id="55209.HA50_22860"/>
<protein>
    <submittedName>
        <fullName evidence="1">Type IV conjugative transfer system protein TraV</fullName>
    </submittedName>
</protein>
<gene>
    <name evidence="1" type="ORF">HA50_22860</name>
</gene>
<dbReference type="NCBIfam" id="TIGR02747">
    <property type="entry name" value="TraV"/>
    <property type="match status" value="1"/>
</dbReference>
<sequence length="185" mass="19952">MKGRKSLINSAGHCGWIIFTDCTLTYTGRETDVRIPVLRKLFWAGLIALTLTGCAGMNSEFEFSKPAKDSGVWMAEADEMSAGTASGLQLDDYRLIDTGSILLAPQTVPKDAETRQAISKGPAGDKSGGYCSAPHCFPEPSAAFRRPDSVARIWIAPYVSPGNNVHMGEVIYTVANPADWHGILM</sequence>
<proteinExistence type="predicted"/>
<evidence type="ECO:0000313" key="2">
    <source>
        <dbReference type="Proteomes" id="UP000193749"/>
    </source>
</evidence>
<dbReference type="Pfam" id="PF09676">
    <property type="entry name" value="TraV"/>
    <property type="match status" value="1"/>
</dbReference>
<name>A0A1X1EKX1_PANCY</name>